<dbReference type="OrthoDB" id="5377599at2759"/>
<feature type="chain" id="PRO_5034946711" evidence="2">
    <location>
        <begin position="17"/>
        <end position="691"/>
    </location>
</feature>
<dbReference type="RefSeq" id="XP_037190767.1">
    <property type="nucleotide sequence ID" value="XM_037339201.1"/>
</dbReference>
<feature type="signal peptide" evidence="2">
    <location>
        <begin position="1"/>
        <end position="16"/>
    </location>
</feature>
<dbReference type="EMBL" id="JABFCT010000011">
    <property type="protein sequence ID" value="KAF5871820.1"/>
    <property type="molecule type" value="Genomic_DNA"/>
</dbReference>
<feature type="compositionally biased region" description="Polar residues" evidence="1">
    <location>
        <begin position="67"/>
        <end position="85"/>
    </location>
</feature>
<dbReference type="AlphaFoldDB" id="A0A8H6AR38"/>
<dbReference type="GeneID" id="59262893"/>
<accession>A0A8H6AR38</accession>
<feature type="compositionally biased region" description="Basic residues" evidence="1">
    <location>
        <begin position="518"/>
        <end position="530"/>
    </location>
</feature>
<dbReference type="Proteomes" id="UP000531561">
    <property type="component" value="Unassembled WGS sequence"/>
</dbReference>
<feature type="region of interest" description="Disordered" evidence="1">
    <location>
        <begin position="294"/>
        <end position="320"/>
    </location>
</feature>
<evidence type="ECO:0000259" key="3">
    <source>
        <dbReference type="Pfam" id="PF25438"/>
    </source>
</evidence>
<reference evidence="4 5" key="1">
    <citation type="journal article" date="2020" name="Phytopathology">
        <title>A high-quality genome resource of Botrytis fragariae, a new and rapidly spreading fungal pathogen causing strawberry gray mold in the U.S.A.</title>
        <authorList>
            <person name="Wu Y."/>
            <person name="Saski C.A."/>
            <person name="Schnabel G."/>
            <person name="Xiao S."/>
            <person name="Hu M."/>
        </authorList>
    </citation>
    <scope>NUCLEOTIDE SEQUENCE [LARGE SCALE GENOMIC DNA]</scope>
    <source>
        <strain evidence="4 5">BVB16</strain>
    </source>
</reference>
<feature type="region of interest" description="Disordered" evidence="1">
    <location>
        <begin position="518"/>
        <end position="548"/>
    </location>
</feature>
<sequence length="691" mass="76979">MFIIQLLFTAPATTLAMSSQLRLNTSVDQDQLQFLLAQQEQIQAQIASLTSGSASTSSFPHHRSPIYKQQTQRRNNVPRSMSSSGAPMARHPSSDRMEATGISRTISQQSEPVMMRASSMNSASTRSGRLPFTQNGAMPPPLHNDLRRGNPALEAWVNQDQPYSSYTFSHQTSASPLQRSMSQRKPELEQVLEVPQGFENPGDFLFRTGFTGVSPTPVFSITPSPISMHSSTPMQLQQSRQSFNIPSTPTTTTLTDATTCISNMSRQNSLFNEPLVESIEMMKFNSNNSFSTGINDDSVYPVAPQYSSSHHSRRSSDEEQTQLLVGAGGVGHDSQFPLSFPSTEAFAQSQISAPFAQQMEKSQSIESVSSSMSSSSRNKQRLQVSNIAAARPLMPKGGCEENSISRVNSSQSMTRLDSKDVTNDKVAIEKRAYQRPKHERVFCKLCDEHPDGFRGEHELRRHCDRQHKRMVKKWVCIEPLSSQGREKPVLPLSKCKACATQKKKYGAYYNAAAHLRRAHFKPKSKGRNKNSKVEESQKRGGKAGGDWPPMSELKNWFKEVEEPAADYTQQDDENDDEDMNESMINDLSPNQDAPTDFDNAINKVPIHSVYPSINTQNFASNINFDNSMQQNIDLSMNFAGQTNFDFSSFPMNDPSVAFFDPVSSLPQVFDDQSLVGVNTVNFSYDPSLSFN</sequence>
<dbReference type="Pfam" id="PF25438">
    <property type="entry name" value="DUF7896"/>
    <property type="match status" value="1"/>
</dbReference>
<feature type="compositionally biased region" description="Low complexity" evidence="1">
    <location>
        <begin position="362"/>
        <end position="376"/>
    </location>
</feature>
<feature type="domain" description="DUF7896" evidence="3">
    <location>
        <begin position="470"/>
        <end position="560"/>
    </location>
</feature>
<comment type="caution">
    <text evidence="4">The sequence shown here is derived from an EMBL/GenBank/DDBJ whole genome shotgun (WGS) entry which is preliminary data.</text>
</comment>
<keyword evidence="2" id="KW-0732">Signal</keyword>
<organism evidence="4 5">
    <name type="scientific">Botrytis fragariae</name>
    <dbReference type="NCBI Taxonomy" id="1964551"/>
    <lineage>
        <taxon>Eukaryota</taxon>
        <taxon>Fungi</taxon>
        <taxon>Dikarya</taxon>
        <taxon>Ascomycota</taxon>
        <taxon>Pezizomycotina</taxon>
        <taxon>Leotiomycetes</taxon>
        <taxon>Helotiales</taxon>
        <taxon>Sclerotiniaceae</taxon>
        <taxon>Botrytis</taxon>
    </lineage>
</organism>
<evidence type="ECO:0000256" key="1">
    <source>
        <dbReference type="SAM" id="MobiDB-lite"/>
    </source>
</evidence>
<dbReference type="InterPro" id="IPR057218">
    <property type="entry name" value="DUF7896"/>
</dbReference>
<evidence type="ECO:0000313" key="5">
    <source>
        <dbReference type="Proteomes" id="UP000531561"/>
    </source>
</evidence>
<keyword evidence="5" id="KW-1185">Reference proteome</keyword>
<evidence type="ECO:0000313" key="4">
    <source>
        <dbReference type="EMBL" id="KAF5871820.1"/>
    </source>
</evidence>
<feature type="region of interest" description="Disordered" evidence="1">
    <location>
        <begin position="53"/>
        <end position="99"/>
    </location>
</feature>
<dbReference type="PANTHER" id="PTHR42031:SF1">
    <property type="entry name" value="KEY LIME PATHOGENICITY PROTEIN"/>
    <property type="match status" value="1"/>
</dbReference>
<dbReference type="PANTHER" id="PTHR42031">
    <property type="entry name" value="KEY LIME PATHOGENICITY PROTEIN"/>
    <property type="match status" value="1"/>
</dbReference>
<proteinExistence type="predicted"/>
<evidence type="ECO:0000256" key="2">
    <source>
        <dbReference type="SAM" id="SignalP"/>
    </source>
</evidence>
<feature type="region of interest" description="Disordered" evidence="1">
    <location>
        <begin position="357"/>
        <end position="381"/>
    </location>
</feature>
<name>A0A8H6AR38_9HELO</name>
<gene>
    <name evidence="4" type="ORF">Bfra_008845</name>
</gene>
<protein>
    <submittedName>
        <fullName evidence="4">Putative key lime pathogenicity protein</fullName>
    </submittedName>
</protein>